<dbReference type="Pfam" id="PF08448">
    <property type="entry name" value="PAS_4"/>
    <property type="match status" value="1"/>
</dbReference>
<evidence type="ECO:0000256" key="5">
    <source>
        <dbReference type="ARBA" id="ARBA00023163"/>
    </source>
</evidence>
<evidence type="ECO:0000313" key="7">
    <source>
        <dbReference type="EMBL" id="OLR56100.1"/>
    </source>
</evidence>
<proteinExistence type="predicted"/>
<reference evidence="7 8" key="1">
    <citation type="journal article" date="2016" name="Appl. Environ. Microbiol.">
        <title>Function and Phylogeny of Bacterial Butyryl Coenzyme A:Acetate Transferases and Their Diversity in the Proximal Colon of Swine.</title>
        <authorList>
            <person name="Trachsel J."/>
            <person name="Bayles D.O."/>
            <person name="Looft T."/>
            <person name="Levine U.Y."/>
            <person name="Allen H.K."/>
        </authorList>
    </citation>
    <scope>NUCLEOTIDE SEQUENCE [LARGE SCALE GENOMIC DNA]</scope>
    <source>
        <strain evidence="7 8">68-3-10</strain>
    </source>
</reference>
<dbReference type="InterPro" id="IPR035965">
    <property type="entry name" value="PAS-like_dom_sf"/>
</dbReference>
<dbReference type="InterPro" id="IPR002197">
    <property type="entry name" value="HTH_Fis"/>
</dbReference>
<evidence type="ECO:0000313" key="8">
    <source>
        <dbReference type="Proteomes" id="UP000187404"/>
    </source>
</evidence>
<dbReference type="PROSITE" id="PS50045">
    <property type="entry name" value="SIGMA54_INTERACT_4"/>
    <property type="match status" value="1"/>
</dbReference>
<dbReference type="Pfam" id="PF00158">
    <property type="entry name" value="Sigma54_activat"/>
    <property type="match status" value="1"/>
</dbReference>
<dbReference type="PRINTS" id="PR01590">
    <property type="entry name" value="HTHFIS"/>
</dbReference>
<dbReference type="InterPro" id="IPR025943">
    <property type="entry name" value="Sigma_54_int_dom_ATP-bd_2"/>
</dbReference>
<dbReference type="FunFam" id="3.40.50.300:FF:000006">
    <property type="entry name" value="DNA-binding transcriptional regulator NtrC"/>
    <property type="match status" value="1"/>
</dbReference>
<dbReference type="InterPro" id="IPR002078">
    <property type="entry name" value="Sigma_54_int"/>
</dbReference>
<dbReference type="InterPro" id="IPR003593">
    <property type="entry name" value="AAA+_ATPase"/>
</dbReference>
<evidence type="ECO:0000256" key="2">
    <source>
        <dbReference type="ARBA" id="ARBA00022840"/>
    </source>
</evidence>
<dbReference type="InterPro" id="IPR009057">
    <property type="entry name" value="Homeodomain-like_sf"/>
</dbReference>
<dbReference type="Pfam" id="PF02954">
    <property type="entry name" value="HTH_8"/>
    <property type="match status" value="1"/>
</dbReference>
<dbReference type="SUPFAM" id="SSF46689">
    <property type="entry name" value="Homeodomain-like"/>
    <property type="match status" value="1"/>
</dbReference>
<keyword evidence="5" id="KW-0804">Transcription</keyword>
<keyword evidence="4" id="KW-0238">DNA-binding</keyword>
<dbReference type="InterPro" id="IPR025944">
    <property type="entry name" value="Sigma_54_int_dom_CS"/>
</dbReference>
<dbReference type="SMART" id="SM00382">
    <property type="entry name" value="AAA"/>
    <property type="match status" value="1"/>
</dbReference>
<gene>
    <name evidence="7" type="ORF">BHK98_08500</name>
</gene>
<dbReference type="AlphaFoldDB" id="A0A1Q9JIR8"/>
<keyword evidence="1" id="KW-0547">Nucleotide-binding</keyword>
<dbReference type="PROSITE" id="PS00675">
    <property type="entry name" value="SIGMA54_INTERACT_1"/>
    <property type="match status" value="1"/>
</dbReference>
<dbReference type="SUPFAM" id="SSF52540">
    <property type="entry name" value="P-loop containing nucleoside triphosphate hydrolases"/>
    <property type="match status" value="1"/>
</dbReference>
<sequence>MDAMCYKKIIEELISLIDEGVYIVDSDGVGLFYNEEMAENEKINVTDVIGRDFHTAFPGIKLNESTMYQALHKGIATRNKQQTYTNLYGKEVTTVNSTVPVELDGQRIAAIEVARDITNIRSLSDTILQLREDRNPPEKAAKASIKRYNFNDLVGENLRFRRVVNRAKRAAGNNASVFIYGETGTGKELFAQSIHYESRRKDKPFLAQNCAALPESLLEGILFGTARGGFTGAVDRAGLFEQANGGTLLLDELSAMPYDLQSKLLRVLQEDYIRRVGGTKDIPIDVRIIATVNEAPEKLIAEGLLRKDLYYRLNVVGISIPPLRERKDDIPILVDSFLEKYNKKYDKQIWMVSENALQRLCAYNYPGNVRELENIIIQSVAMAETEHVLTERLLQMPIHVDEIGRSAEKWDGRAPLNEYMAEMEKMIIQGALIDADGNVTKAAAMLQIKRQTLQHKLKKYGLSTQ</sequence>
<dbReference type="Gene3D" id="3.30.450.20">
    <property type="entry name" value="PAS domain"/>
    <property type="match status" value="1"/>
</dbReference>
<dbReference type="Gene3D" id="1.10.8.60">
    <property type="match status" value="1"/>
</dbReference>
<evidence type="ECO:0000256" key="4">
    <source>
        <dbReference type="ARBA" id="ARBA00023125"/>
    </source>
</evidence>
<dbReference type="PANTHER" id="PTHR32071">
    <property type="entry name" value="TRANSCRIPTIONAL REGULATORY PROTEIN"/>
    <property type="match status" value="1"/>
</dbReference>
<dbReference type="STRING" id="1261640.BHK98_08500"/>
<dbReference type="GO" id="GO:0005524">
    <property type="term" value="F:ATP binding"/>
    <property type="evidence" value="ECO:0007669"/>
    <property type="project" value="UniProtKB-KW"/>
</dbReference>
<dbReference type="InterPro" id="IPR058031">
    <property type="entry name" value="AAA_lid_NorR"/>
</dbReference>
<dbReference type="InterPro" id="IPR025662">
    <property type="entry name" value="Sigma_54_int_dom_ATP-bd_1"/>
</dbReference>
<evidence type="ECO:0000256" key="3">
    <source>
        <dbReference type="ARBA" id="ARBA00023015"/>
    </source>
</evidence>
<dbReference type="InterPro" id="IPR013656">
    <property type="entry name" value="PAS_4"/>
</dbReference>
<feature type="domain" description="Sigma-54 factor interaction" evidence="6">
    <location>
        <begin position="153"/>
        <end position="381"/>
    </location>
</feature>
<dbReference type="PROSITE" id="PS00676">
    <property type="entry name" value="SIGMA54_INTERACT_2"/>
    <property type="match status" value="1"/>
</dbReference>
<dbReference type="PROSITE" id="PS00688">
    <property type="entry name" value="SIGMA54_INTERACT_3"/>
    <property type="match status" value="1"/>
</dbReference>
<dbReference type="RefSeq" id="WP_075713388.1">
    <property type="nucleotide sequence ID" value="NZ_MJIE01000001.1"/>
</dbReference>
<dbReference type="Proteomes" id="UP000187404">
    <property type="component" value="Unassembled WGS sequence"/>
</dbReference>
<dbReference type="SUPFAM" id="SSF55785">
    <property type="entry name" value="PYP-like sensor domain (PAS domain)"/>
    <property type="match status" value="1"/>
</dbReference>
<dbReference type="GO" id="GO:0006355">
    <property type="term" value="P:regulation of DNA-templated transcription"/>
    <property type="evidence" value="ECO:0007669"/>
    <property type="project" value="InterPro"/>
</dbReference>
<dbReference type="OrthoDB" id="9803970at2"/>
<evidence type="ECO:0000256" key="1">
    <source>
        <dbReference type="ARBA" id="ARBA00022741"/>
    </source>
</evidence>
<keyword evidence="2" id="KW-0067">ATP-binding</keyword>
<keyword evidence="8" id="KW-1185">Reference proteome</keyword>
<dbReference type="InterPro" id="IPR027417">
    <property type="entry name" value="P-loop_NTPase"/>
</dbReference>
<dbReference type="Gene3D" id="3.40.50.300">
    <property type="entry name" value="P-loop containing nucleotide triphosphate hydrolases"/>
    <property type="match status" value="1"/>
</dbReference>
<dbReference type="Gene3D" id="1.10.10.60">
    <property type="entry name" value="Homeodomain-like"/>
    <property type="match status" value="1"/>
</dbReference>
<comment type="caution">
    <text evidence="7">The sequence shown here is derived from an EMBL/GenBank/DDBJ whole genome shotgun (WGS) entry which is preliminary data.</text>
</comment>
<evidence type="ECO:0000259" key="6">
    <source>
        <dbReference type="PROSITE" id="PS50045"/>
    </source>
</evidence>
<protein>
    <submittedName>
        <fullName evidence="7">Transcriptional regulator</fullName>
    </submittedName>
</protein>
<name>A0A1Q9JIR8_9FIRM</name>
<dbReference type="CDD" id="cd00009">
    <property type="entry name" value="AAA"/>
    <property type="match status" value="1"/>
</dbReference>
<organism evidence="7 8">
    <name type="scientific">Hornefia porci</name>
    <dbReference type="NCBI Taxonomy" id="2652292"/>
    <lineage>
        <taxon>Bacteria</taxon>
        <taxon>Bacillati</taxon>
        <taxon>Bacillota</taxon>
        <taxon>Clostridia</taxon>
        <taxon>Peptostreptococcales</taxon>
        <taxon>Anaerovoracaceae</taxon>
        <taxon>Hornefia</taxon>
    </lineage>
</organism>
<keyword evidence="3" id="KW-0805">Transcription regulation</keyword>
<dbReference type="Pfam" id="PF25601">
    <property type="entry name" value="AAA_lid_14"/>
    <property type="match status" value="1"/>
</dbReference>
<dbReference type="GO" id="GO:0043565">
    <property type="term" value="F:sequence-specific DNA binding"/>
    <property type="evidence" value="ECO:0007669"/>
    <property type="project" value="InterPro"/>
</dbReference>
<accession>A0A1Q9JIR8</accession>
<dbReference type="PANTHER" id="PTHR32071:SF74">
    <property type="entry name" value="TRANSCRIPTIONAL ACTIVATOR ROCR"/>
    <property type="match status" value="1"/>
</dbReference>
<dbReference type="EMBL" id="MJIE01000001">
    <property type="protein sequence ID" value="OLR56100.1"/>
    <property type="molecule type" value="Genomic_DNA"/>
</dbReference>